<evidence type="ECO:0000313" key="5">
    <source>
        <dbReference type="Proteomes" id="UP000694548"/>
    </source>
</evidence>
<dbReference type="Proteomes" id="UP000694548">
    <property type="component" value="Chromosome sgr02"/>
</dbReference>
<reference evidence="4" key="3">
    <citation type="submission" date="2025-09" db="UniProtKB">
        <authorList>
            <consortium name="Ensembl"/>
        </authorList>
    </citation>
    <scope>IDENTIFICATION</scope>
</reference>
<dbReference type="PANTHER" id="PTHR37984:SF9">
    <property type="entry name" value="INTEGRASE CATALYTIC DOMAIN-CONTAINING PROTEIN"/>
    <property type="match status" value="1"/>
</dbReference>
<evidence type="ECO:0000256" key="1">
    <source>
        <dbReference type="ARBA" id="ARBA00039658"/>
    </source>
</evidence>
<organism evidence="4 5">
    <name type="scientific">Nothobranchius furzeri</name>
    <name type="common">Turquoise killifish</name>
    <dbReference type="NCBI Taxonomy" id="105023"/>
    <lineage>
        <taxon>Eukaryota</taxon>
        <taxon>Metazoa</taxon>
        <taxon>Chordata</taxon>
        <taxon>Craniata</taxon>
        <taxon>Vertebrata</taxon>
        <taxon>Euteleostomi</taxon>
        <taxon>Actinopterygii</taxon>
        <taxon>Neopterygii</taxon>
        <taxon>Teleostei</taxon>
        <taxon>Neoteleostei</taxon>
        <taxon>Acanthomorphata</taxon>
        <taxon>Ovalentaria</taxon>
        <taxon>Atherinomorphae</taxon>
        <taxon>Cyprinodontiformes</taxon>
        <taxon>Nothobranchiidae</taxon>
        <taxon>Nothobranchius</taxon>
    </lineage>
</organism>
<reference evidence="4" key="1">
    <citation type="submission" date="2014-08" db="EMBL/GenBank/DDBJ databases">
        <authorList>
            <person name="Senf B."/>
            <person name="Petzold A."/>
            <person name="Downie B.R."/>
            <person name="Koch P."/>
            <person name="Platzer M."/>
        </authorList>
    </citation>
    <scope>NUCLEOTIDE SEQUENCE [LARGE SCALE GENOMIC DNA]</scope>
    <source>
        <strain evidence="4">GRZ</strain>
    </source>
</reference>
<dbReference type="Pfam" id="PF17921">
    <property type="entry name" value="Integrase_H2C2"/>
    <property type="match status" value="1"/>
</dbReference>
<feature type="compositionally biased region" description="Basic and acidic residues" evidence="2">
    <location>
        <begin position="478"/>
        <end position="488"/>
    </location>
</feature>
<dbReference type="InterPro" id="IPR050951">
    <property type="entry name" value="Retrovirus_Pol_polyprotein"/>
</dbReference>
<sequence>MRLMRYSFTISRVPGKHITTADVLSRAPERMGCDETLGAKIDLYAHQVISGLPATEKRLQEIREQQDKDETLKQIKLYCKNGWPDKLKIPGPCFPYHQHAGDLTVENDLLLKGMCKVIPKRLQKDILTRLHTGHQGIVKSWERAKQSVWWPGLSSQLQQLVADCETCAKVRQQPRETLMPTEFPTWPWELVGADLFEWSNSQYLVAVDYFSRYIEIAKLSSTTSAAAIDHLKSIFTRHGIPTELRSDNGPQFSSEQFQKFASEWGFAHTTSSPRFPQSNGEAERAVRTVKSLLQKEGDPYLSLMAYRATPLANGHSHAELLMGRKLRTTVPILPSCLNPGWTNISKLREREGKEREKQWIWFNNRHRAQDLTGLHPGDQVWITDMKTNGTISGRADTPRSYLVETPKGLLRRDRSHLITLKETKTEPTEQQVPVLPENSSSPVSNQVQQSLLPPCNQTTERRYPTRERDPPRYLKGFDLGRRYSRAPE</sequence>
<dbReference type="InterPro" id="IPR036397">
    <property type="entry name" value="RNaseH_sf"/>
</dbReference>
<feature type="compositionally biased region" description="Basic and acidic residues" evidence="2">
    <location>
        <begin position="417"/>
        <end position="427"/>
    </location>
</feature>
<dbReference type="FunFam" id="3.30.420.10:FF:000063">
    <property type="entry name" value="Retrovirus-related Pol polyprotein from transposon 297-like Protein"/>
    <property type="match status" value="1"/>
</dbReference>
<feature type="compositionally biased region" description="Basic and acidic residues" evidence="2">
    <location>
        <begin position="459"/>
        <end position="472"/>
    </location>
</feature>
<dbReference type="Pfam" id="PF00665">
    <property type="entry name" value="rve"/>
    <property type="match status" value="1"/>
</dbReference>
<dbReference type="PROSITE" id="PS50994">
    <property type="entry name" value="INTEGRASE"/>
    <property type="match status" value="1"/>
</dbReference>
<dbReference type="AlphaFoldDB" id="A0A8C6VSW4"/>
<dbReference type="GO" id="GO:0003676">
    <property type="term" value="F:nucleic acid binding"/>
    <property type="evidence" value="ECO:0007669"/>
    <property type="project" value="InterPro"/>
</dbReference>
<feature type="region of interest" description="Disordered" evidence="2">
    <location>
        <begin position="417"/>
        <end position="488"/>
    </location>
</feature>
<dbReference type="GO" id="GO:0015074">
    <property type="term" value="P:DNA integration"/>
    <property type="evidence" value="ECO:0007669"/>
    <property type="project" value="InterPro"/>
</dbReference>
<evidence type="ECO:0000313" key="4">
    <source>
        <dbReference type="Ensembl" id="ENSNFUP00015038234.1"/>
    </source>
</evidence>
<keyword evidence="5" id="KW-1185">Reference proteome</keyword>
<accession>A0A8C6VSW4</accession>
<proteinExistence type="predicted"/>
<evidence type="ECO:0000259" key="3">
    <source>
        <dbReference type="PROSITE" id="PS50994"/>
    </source>
</evidence>
<dbReference type="Gene3D" id="3.30.420.10">
    <property type="entry name" value="Ribonuclease H-like superfamily/Ribonuclease H"/>
    <property type="match status" value="1"/>
</dbReference>
<dbReference type="Ensembl" id="ENSNFUT00015039926.1">
    <property type="protein sequence ID" value="ENSNFUP00015038234.1"/>
    <property type="gene ID" value="ENSNFUG00015018472.1"/>
</dbReference>
<dbReference type="InterPro" id="IPR012337">
    <property type="entry name" value="RNaseH-like_sf"/>
</dbReference>
<protein>
    <recommendedName>
        <fullName evidence="1">Gypsy retrotransposon integrase-like protein 1</fullName>
    </recommendedName>
</protein>
<dbReference type="GeneTree" id="ENSGT00490000044642"/>
<dbReference type="InterPro" id="IPR001584">
    <property type="entry name" value="Integrase_cat-core"/>
</dbReference>
<dbReference type="PANTHER" id="PTHR37984">
    <property type="entry name" value="PROTEIN CBG26694"/>
    <property type="match status" value="1"/>
</dbReference>
<dbReference type="Gene3D" id="1.10.340.70">
    <property type="match status" value="1"/>
</dbReference>
<evidence type="ECO:0000256" key="2">
    <source>
        <dbReference type="SAM" id="MobiDB-lite"/>
    </source>
</evidence>
<dbReference type="FunFam" id="1.10.340.70:FF:000004">
    <property type="entry name" value="Retrovirus-related Pol polyprotein from transposon 297-like Protein"/>
    <property type="match status" value="1"/>
</dbReference>
<name>A0A8C6VSW4_NOTFU</name>
<dbReference type="SUPFAM" id="SSF53098">
    <property type="entry name" value="Ribonuclease H-like"/>
    <property type="match status" value="1"/>
</dbReference>
<feature type="domain" description="Integrase catalytic" evidence="3">
    <location>
        <begin position="176"/>
        <end position="295"/>
    </location>
</feature>
<dbReference type="InterPro" id="IPR041588">
    <property type="entry name" value="Integrase_H2C2"/>
</dbReference>
<reference evidence="4" key="2">
    <citation type="submission" date="2025-08" db="UniProtKB">
        <authorList>
            <consortium name="Ensembl"/>
        </authorList>
    </citation>
    <scope>IDENTIFICATION</scope>
</reference>
<feature type="compositionally biased region" description="Low complexity" evidence="2">
    <location>
        <begin position="438"/>
        <end position="450"/>
    </location>
</feature>